<protein>
    <submittedName>
        <fullName evidence="2">Uncharacterized protein</fullName>
    </submittedName>
</protein>
<feature type="region of interest" description="Disordered" evidence="1">
    <location>
        <begin position="1"/>
        <end position="71"/>
    </location>
</feature>
<feature type="compositionally biased region" description="Low complexity" evidence="1">
    <location>
        <begin position="201"/>
        <end position="230"/>
    </location>
</feature>
<proteinExistence type="predicted"/>
<accession>A0A7S2PZA0</accession>
<feature type="compositionally biased region" description="Polar residues" evidence="1">
    <location>
        <begin position="231"/>
        <end position="245"/>
    </location>
</feature>
<evidence type="ECO:0000256" key="1">
    <source>
        <dbReference type="SAM" id="MobiDB-lite"/>
    </source>
</evidence>
<feature type="region of interest" description="Disordered" evidence="1">
    <location>
        <begin position="201"/>
        <end position="245"/>
    </location>
</feature>
<evidence type="ECO:0000313" key="2">
    <source>
        <dbReference type="EMBL" id="CAD9625691.1"/>
    </source>
</evidence>
<feature type="compositionally biased region" description="Polar residues" evidence="1">
    <location>
        <begin position="133"/>
        <end position="143"/>
    </location>
</feature>
<gene>
    <name evidence="2" type="ORF">SMAR0320_LOCUS20401</name>
</gene>
<reference evidence="2" key="1">
    <citation type="submission" date="2021-01" db="EMBL/GenBank/DDBJ databases">
        <authorList>
            <person name="Corre E."/>
            <person name="Pelletier E."/>
            <person name="Niang G."/>
            <person name="Scheremetjew M."/>
            <person name="Finn R."/>
            <person name="Kale V."/>
            <person name="Holt S."/>
            <person name="Cochrane G."/>
            <person name="Meng A."/>
            <person name="Brown T."/>
            <person name="Cohen L."/>
        </authorList>
    </citation>
    <scope>NUCLEOTIDE SEQUENCE</scope>
    <source>
        <strain evidence="2">SM1012Den-03</strain>
    </source>
</reference>
<feature type="region of interest" description="Disordered" evidence="1">
    <location>
        <begin position="133"/>
        <end position="162"/>
    </location>
</feature>
<feature type="region of interest" description="Disordered" evidence="1">
    <location>
        <begin position="282"/>
        <end position="304"/>
    </location>
</feature>
<sequence>MAENADTAAPPRRGKFLSGPPPAATAAASTATASTAAPAKQTRGKFLNSTATSTTSSTTLHTSTNSTTSSTIISNETSLTTLKQHIHQAKIVASTRRRAISSSRNEVFHDLEQAETIVLALLQCASEVSESLSKMTMARSRQQQHNDDEESNNNREGASSFEQLSTQVRSNGVGYLAGVTKLHELLAPHASLVKSYRNHSSAATANDSNTNNNTNGAAAGSSDETTNNTNGQPTQQSSELASFNPNSSEIVKMATSNMYAARVEKRLAVERREILMEMIRLEEEGLDGGGGGIEEEGDSNKRKR</sequence>
<feature type="compositionally biased region" description="Low complexity" evidence="1">
    <location>
        <begin position="24"/>
        <end position="39"/>
    </location>
</feature>
<feature type="compositionally biased region" description="Low complexity" evidence="1">
    <location>
        <begin position="47"/>
        <end position="71"/>
    </location>
</feature>
<name>A0A7S2PZA0_9STRA</name>
<dbReference type="AlphaFoldDB" id="A0A7S2PZA0"/>
<dbReference type="EMBL" id="HBGZ01028681">
    <property type="protein sequence ID" value="CAD9625691.1"/>
    <property type="molecule type" value="Transcribed_RNA"/>
</dbReference>
<organism evidence="2">
    <name type="scientific">Skeletonema marinoi</name>
    <dbReference type="NCBI Taxonomy" id="267567"/>
    <lineage>
        <taxon>Eukaryota</taxon>
        <taxon>Sar</taxon>
        <taxon>Stramenopiles</taxon>
        <taxon>Ochrophyta</taxon>
        <taxon>Bacillariophyta</taxon>
        <taxon>Coscinodiscophyceae</taxon>
        <taxon>Thalassiosirophycidae</taxon>
        <taxon>Thalassiosirales</taxon>
        <taxon>Skeletonemataceae</taxon>
        <taxon>Skeletonema</taxon>
        <taxon>Skeletonema marinoi-dohrnii complex</taxon>
    </lineage>
</organism>